<proteinExistence type="predicted"/>
<dbReference type="Proteomes" id="UP000284676">
    <property type="component" value="Unassembled WGS sequence"/>
</dbReference>
<dbReference type="RefSeq" id="WP_117708239.1">
    <property type="nucleotide sequence ID" value="NZ_QRHL01000023.1"/>
</dbReference>
<dbReference type="AlphaFoldDB" id="A0A414PQ46"/>
<gene>
    <name evidence="1" type="ORF">DW663_10170</name>
</gene>
<comment type="caution">
    <text evidence="1">The sequence shown here is derived from an EMBL/GenBank/DDBJ whole genome shotgun (WGS) entry which is preliminary data.</text>
</comment>
<evidence type="ECO:0000313" key="1">
    <source>
        <dbReference type="EMBL" id="RHF70640.1"/>
    </source>
</evidence>
<accession>A0A414PQ46</accession>
<dbReference type="EMBL" id="QRHL01000023">
    <property type="protein sequence ID" value="RHF70640.1"/>
    <property type="molecule type" value="Genomic_DNA"/>
</dbReference>
<reference evidence="1 2" key="1">
    <citation type="submission" date="2018-08" db="EMBL/GenBank/DDBJ databases">
        <title>A genome reference for cultivated species of the human gut microbiota.</title>
        <authorList>
            <person name="Zou Y."/>
            <person name="Xue W."/>
            <person name="Luo G."/>
        </authorList>
    </citation>
    <scope>NUCLEOTIDE SEQUENCE [LARGE SCALE GENOMIC DNA]</scope>
    <source>
        <strain evidence="1 2">AM25-1</strain>
    </source>
</reference>
<protein>
    <recommendedName>
        <fullName evidence="3">Normocyte-binding protein</fullName>
    </recommendedName>
</protein>
<evidence type="ECO:0000313" key="2">
    <source>
        <dbReference type="Proteomes" id="UP000284676"/>
    </source>
</evidence>
<organism evidence="1 2">
    <name type="scientific">Fusobacterium mortiferum</name>
    <dbReference type="NCBI Taxonomy" id="850"/>
    <lineage>
        <taxon>Bacteria</taxon>
        <taxon>Fusobacteriati</taxon>
        <taxon>Fusobacteriota</taxon>
        <taxon>Fusobacteriia</taxon>
        <taxon>Fusobacteriales</taxon>
        <taxon>Fusobacteriaceae</taxon>
        <taxon>Fusobacterium</taxon>
    </lineage>
</organism>
<name>A0A414PQ46_FUSMR</name>
<sequence length="422" mass="50271">MDRLKKVIEDELKNLDVEERNLLRRTALSTINSLIDIVGNRMENFERSILDTTIQKNENIYIGSLMIPKKDLYLYEVTYSPILNSDLEESDLKKILTDETEEKVFKRVFINLGLEKLVKLENKILTGTVFCGSKEYTLKFRLEFATEYLEKMKLLYDIFCLNTIKWRTYNIPYIRKMFKLVIVEYDPELARELKGGEPVFIDKGELAPHWIEDHIIIWNIKEESASSDGLIKPTINKIHYEHTVVFENVSKVYLCPHSNNKIYTVAKTIDNSMKIVTDESRPIKWTFWSILPIEVRNYSRLKFMFFDNKIDNNFINQIKMENDLRIRNKGEIYRVLNSYKDVRKYLKLENIIITSEERKCESLYEINDFIIDEFKLKGKKAYMYFEFTPLIKDEFTNDILSFIISDFQLYFPEYECKGILKI</sequence>
<evidence type="ECO:0008006" key="3">
    <source>
        <dbReference type="Google" id="ProtNLM"/>
    </source>
</evidence>